<keyword evidence="5" id="KW-0808">Transferase</keyword>
<evidence type="ECO:0000256" key="1">
    <source>
        <dbReference type="ARBA" id="ARBA00012873"/>
    </source>
</evidence>
<dbReference type="Pfam" id="PF02801">
    <property type="entry name" value="Ketoacyl-synt_C"/>
    <property type="match status" value="1"/>
</dbReference>
<evidence type="ECO:0000256" key="11">
    <source>
        <dbReference type="ARBA" id="ARBA00023098"/>
    </source>
</evidence>
<evidence type="ECO:0000256" key="9">
    <source>
        <dbReference type="ARBA" id="ARBA00023002"/>
    </source>
</evidence>
<dbReference type="GO" id="GO:0004312">
    <property type="term" value="F:fatty acid synthase activity"/>
    <property type="evidence" value="ECO:0007669"/>
    <property type="project" value="UniProtKB-EC"/>
</dbReference>
<dbReference type="PANTHER" id="PTHR43775:SF7">
    <property type="entry name" value="FATTY ACID SYNTHASE"/>
    <property type="match status" value="1"/>
</dbReference>
<keyword evidence="9" id="KW-0560">Oxidoreductase</keyword>
<evidence type="ECO:0000256" key="8">
    <source>
        <dbReference type="ARBA" id="ARBA00022857"/>
    </source>
</evidence>
<keyword evidence="8" id="KW-0521">NADP</keyword>
<dbReference type="GO" id="GO:0004315">
    <property type="term" value="F:3-oxoacyl-[acyl-carrier-protein] synthase activity"/>
    <property type="evidence" value="ECO:0007669"/>
    <property type="project" value="InterPro"/>
</dbReference>
<dbReference type="EMBL" id="CAJPIZ010006583">
    <property type="protein sequence ID" value="CAG2109641.1"/>
    <property type="molecule type" value="Genomic_DNA"/>
</dbReference>
<organism evidence="16">
    <name type="scientific">Medioppia subpectinata</name>
    <dbReference type="NCBI Taxonomy" id="1979941"/>
    <lineage>
        <taxon>Eukaryota</taxon>
        <taxon>Metazoa</taxon>
        <taxon>Ecdysozoa</taxon>
        <taxon>Arthropoda</taxon>
        <taxon>Chelicerata</taxon>
        <taxon>Arachnida</taxon>
        <taxon>Acari</taxon>
        <taxon>Acariformes</taxon>
        <taxon>Sarcoptiformes</taxon>
        <taxon>Oribatida</taxon>
        <taxon>Brachypylina</taxon>
        <taxon>Oppioidea</taxon>
        <taxon>Oppiidae</taxon>
        <taxon>Medioppia</taxon>
    </lineage>
</organism>
<evidence type="ECO:0000256" key="5">
    <source>
        <dbReference type="ARBA" id="ARBA00022679"/>
    </source>
</evidence>
<evidence type="ECO:0000256" key="14">
    <source>
        <dbReference type="ARBA" id="ARBA00044883"/>
    </source>
</evidence>
<evidence type="ECO:0000256" key="13">
    <source>
        <dbReference type="ARBA" id="ARBA00023268"/>
    </source>
</evidence>
<gene>
    <name evidence="16" type="ORF">OSB1V03_LOCUS9628</name>
</gene>
<evidence type="ECO:0000313" key="16">
    <source>
        <dbReference type="EMBL" id="CAD7629211.1"/>
    </source>
</evidence>
<dbReference type="GO" id="GO:0016491">
    <property type="term" value="F:oxidoreductase activity"/>
    <property type="evidence" value="ECO:0007669"/>
    <property type="project" value="UniProtKB-KW"/>
</dbReference>
<dbReference type="InterPro" id="IPR018201">
    <property type="entry name" value="Ketoacyl_synth_AS"/>
</dbReference>
<dbReference type="SUPFAM" id="SSF53901">
    <property type="entry name" value="Thiolase-like"/>
    <property type="match status" value="1"/>
</dbReference>
<keyword evidence="7" id="KW-0276">Fatty acid metabolism</keyword>
<dbReference type="GO" id="GO:0016787">
    <property type="term" value="F:hydrolase activity"/>
    <property type="evidence" value="ECO:0007669"/>
    <property type="project" value="UniProtKB-KW"/>
</dbReference>
<dbReference type="Proteomes" id="UP000759131">
    <property type="component" value="Unassembled WGS sequence"/>
</dbReference>
<dbReference type="CDD" id="cd00833">
    <property type="entry name" value="PKS"/>
    <property type="match status" value="1"/>
</dbReference>
<keyword evidence="4" id="KW-0444">Lipid biosynthesis</keyword>
<keyword evidence="12" id="KW-0275">Fatty acid biosynthesis</keyword>
<dbReference type="PROSITE" id="PS52004">
    <property type="entry name" value="KS3_2"/>
    <property type="match status" value="1"/>
</dbReference>
<keyword evidence="11" id="KW-0443">Lipid metabolism</keyword>
<evidence type="ECO:0000313" key="17">
    <source>
        <dbReference type="Proteomes" id="UP000759131"/>
    </source>
</evidence>
<dbReference type="InterPro" id="IPR016039">
    <property type="entry name" value="Thiolase-like"/>
</dbReference>
<keyword evidence="10" id="KW-0520">NAD</keyword>
<dbReference type="OrthoDB" id="10065950at2759"/>
<dbReference type="SMART" id="SM00825">
    <property type="entry name" value="PKS_KS"/>
    <property type="match status" value="1"/>
</dbReference>
<name>A0A7R9KVV4_9ACAR</name>
<comment type="catalytic activity">
    <reaction evidence="14">
        <text>acetyl-CoA + n malonyl-CoA + 2n NADPH + 2n H(+) = a long-chain fatty acid + (n+1) CoA + n CO2 + 2n NADP(+).</text>
        <dbReference type="EC" id="2.3.1.85"/>
    </reaction>
</comment>
<dbReference type="EMBL" id="OC861158">
    <property type="protein sequence ID" value="CAD7629211.1"/>
    <property type="molecule type" value="Genomic_DNA"/>
</dbReference>
<evidence type="ECO:0000256" key="3">
    <source>
        <dbReference type="ARBA" id="ARBA00022450"/>
    </source>
</evidence>
<dbReference type="Pfam" id="PF16197">
    <property type="entry name" value="KAsynt_C_assoc"/>
    <property type="match status" value="1"/>
</dbReference>
<dbReference type="Gene3D" id="3.40.47.10">
    <property type="match status" value="1"/>
</dbReference>
<feature type="domain" description="Ketosynthase family 3 (KS3)" evidence="15">
    <location>
        <begin position="11"/>
        <end position="424"/>
    </location>
</feature>
<dbReference type="Pfam" id="PF00109">
    <property type="entry name" value="ketoacyl-synt"/>
    <property type="match status" value="1"/>
</dbReference>
<keyword evidence="6" id="KW-0378">Hydrolase</keyword>
<protein>
    <recommendedName>
        <fullName evidence="2">Fatty acid synthase</fullName>
        <ecNumber evidence="1">2.3.1.85</ecNumber>
    </recommendedName>
</protein>
<evidence type="ECO:0000256" key="4">
    <source>
        <dbReference type="ARBA" id="ARBA00022516"/>
    </source>
</evidence>
<dbReference type="InterPro" id="IPR014030">
    <property type="entry name" value="Ketoacyl_synth_N"/>
</dbReference>
<dbReference type="AlphaFoldDB" id="A0A7R9KVV4"/>
<evidence type="ECO:0000256" key="7">
    <source>
        <dbReference type="ARBA" id="ARBA00022832"/>
    </source>
</evidence>
<proteinExistence type="predicted"/>
<dbReference type="InterPro" id="IPR020841">
    <property type="entry name" value="PKS_Beta-ketoAc_synthase_dom"/>
</dbReference>
<sequence length="469" mass="52013">MSYKRVNTYVDEEFVISGMSGRFPESDSTDEFAENLYNGVDMITLDNRRWNPELYGMCGRMGKLKEIDKFDGHFFGIMNTMGDTIDPQSRILLETTYEAIVDAGINPQSLRGSDTGVYIGYSSFGMPDGIPEETQPDSQSNMTEILLWVPGNSKCLYANRVSFVLDFKGPSLVIDTACSSSMVAFNVAMNDLRLGKCRQAIVGGTNIDLQPFTNHIFQSTRLNSKDGIPKVWDENADGFARGECVSCLFLQRKDDSKRIYATILNSGVNIDGNKRMGMFFPSSESQEDLMIQVYKEAGVDPLDVNYFEAHATGTKVGDPQEAKAIYNAYCGKPKRKGTLPIGLLKSNIGHAEGASGVSSITKLLLAYERESIPSCLHLNNIKGNIKDFCPPLEPIRENFKYTPGIAGVNNFGVGGVNAHILFEPNYKKSDDNCLAIAETIPRIVNICSRTQETLNKMFDYIEKNPHKIT</sequence>
<evidence type="ECO:0000256" key="2">
    <source>
        <dbReference type="ARBA" id="ARBA00018769"/>
    </source>
</evidence>
<keyword evidence="13" id="KW-0511">Multifunctional enzyme</keyword>
<dbReference type="InterPro" id="IPR032821">
    <property type="entry name" value="PKS_assoc"/>
</dbReference>
<keyword evidence="3" id="KW-0596">Phosphopantetheine</keyword>
<dbReference type="PANTHER" id="PTHR43775">
    <property type="entry name" value="FATTY ACID SYNTHASE"/>
    <property type="match status" value="1"/>
</dbReference>
<dbReference type="GO" id="GO:0006633">
    <property type="term" value="P:fatty acid biosynthetic process"/>
    <property type="evidence" value="ECO:0007669"/>
    <property type="project" value="UniProtKB-KW"/>
</dbReference>
<evidence type="ECO:0000256" key="10">
    <source>
        <dbReference type="ARBA" id="ARBA00023027"/>
    </source>
</evidence>
<reference evidence="16" key="1">
    <citation type="submission" date="2020-11" db="EMBL/GenBank/DDBJ databases">
        <authorList>
            <person name="Tran Van P."/>
        </authorList>
    </citation>
    <scope>NUCLEOTIDE SEQUENCE</scope>
</reference>
<dbReference type="InterPro" id="IPR050091">
    <property type="entry name" value="PKS_NRPS_Biosynth_Enz"/>
</dbReference>
<keyword evidence="17" id="KW-1185">Reference proteome</keyword>
<dbReference type="PROSITE" id="PS00606">
    <property type="entry name" value="KS3_1"/>
    <property type="match status" value="1"/>
</dbReference>
<evidence type="ECO:0000256" key="6">
    <source>
        <dbReference type="ARBA" id="ARBA00022801"/>
    </source>
</evidence>
<evidence type="ECO:0000259" key="15">
    <source>
        <dbReference type="PROSITE" id="PS52004"/>
    </source>
</evidence>
<dbReference type="EC" id="2.3.1.85" evidence="1"/>
<dbReference type="InterPro" id="IPR014031">
    <property type="entry name" value="Ketoacyl_synth_C"/>
</dbReference>
<feature type="non-terminal residue" evidence="16">
    <location>
        <position position="469"/>
    </location>
</feature>
<evidence type="ECO:0000256" key="12">
    <source>
        <dbReference type="ARBA" id="ARBA00023160"/>
    </source>
</evidence>
<accession>A0A7R9KVV4</accession>